<proteinExistence type="predicted"/>
<comment type="caution">
    <text evidence="1">The sequence shown here is derived from an EMBL/GenBank/DDBJ whole genome shotgun (WGS) entry which is preliminary data.</text>
</comment>
<name>A0A0F9KUE6_9ZZZZ</name>
<gene>
    <name evidence="1" type="ORF">LCGC14_1660320</name>
</gene>
<accession>A0A0F9KUE6</accession>
<dbReference type="AlphaFoldDB" id="A0A0F9KUE6"/>
<evidence type="ECO:0000313" key="1">
    <source>
        <dbReference type="EMBL" id="KKM18975.1"/>
    </source>
</evidence>
<sequence length="70" mass="8230">MEDKKPWPPEEVLILVGLTREEWDKMSNDIEGNQSSRYPVILGMLMKAYRRRIKESKYGKEMGDSTPTIR</sequence>
<protein>
    <submittedName>
        <fullName evidence="1">Uncharacterized protein</fullName>
    </submittedName>
</protein>
<dbReference type="EMBL" id="LAZR01014098">
    <property type="protein sequence ID" value="KKM18975.1"/>
    <property type="molecule type" value="Genomic_DNA"/>
</dbReference>
<organism evidence="1">
    <name type="scientific">marine sediment metagenome</name>
    <dbReference type="NCBI Taxonomy" id="412755"/>
    <lineage>
        <taxon>unclassified sequences</taxon>
        <taxon>metagenomes</taxon>
        <taxon>ecological metagenomes</taxon>
    </lineage>
</organism>
<reference evidence="1" key="1">
    <citation type="journal article" date="2015" name="Nature">
        <title>Complex archaea that bridge the gap between prokaryotes and eukaryotes.</title>
        <authorList>
            <person name="Spang A."/>
            <person name="Saw J.H."/>
            <person name="Jorgensen S.L."/>
            <person name="Zaremba-Niedzwiedzka K."/>
            <person name="Martijn J."/>
            <person name="Lind A.E."/>
            <person name="van Eijk R."/>
            <person name="Schleper C."/>
            <person name="Guy L."/>
            <person name="Ettema T.J."/>
        </authorList>
    </citation>
    <scope>NUCLEOTIDE SEQUENCE</scope>
</reference>